<protein>
    <submittedName>
        <fullName evidence="1">Uncharacterized protein</fullName>
    </submittedName>
</protein>
<comment type="caution">
    <text evidence="1">The sequence shown here is derived from an EMBL/GenBank/DDBJ whole genome shotgun (WGS) entry which is preliminary data.</text>
</comment>
<name>A0A922DJJ2_CARIL</name>
<evidence type="ECO:0000313" key="1">
    <source>
        <dbReference type="EMBL" id="KAG6685619.1"/>
    </source>
</evidence>
<reference evidence="1" key="1">
    <citation type="submission" date="2021-01" db="EMBL/GenBank/DDBJ databases">
        <authorList>
            <person name="Lovell J.T."/>
            <person name="Bentley N."/>
            <person name="Bhattarai G."/>
            <person name="Jenkins J.W."/>
            <person name="Sreedasyam A."/>
            <person name="Alarcon Y."/>
            <person name="Bock C."/>
            <person name="Boston L."/>
            <person name="Carlson J."/>
            <person name="Cervantes K."/>
            <person name="Clermont K."/>
            <person name="Krom N."/>
            <person name="Kubenka K."/>
            <person name="Mamidi S."/>
            <person name="Mattison C."/>
            <person name="Monteros M."/>
            <person name="Pisani C."/>
            <person name="Plott C."/>
            <person name="Rajasekar S."/>
            <person name="Rhein H.S."/>
            <person name="Rohla C."/>
            <person name="Song M."/>
            <person name="Hilaire R.S."/>
            <person name="Shu S."/>
            <person name="Wells L."/>
            <person name="Wang X."/>
            <person name="Webber J."/>
            <person name="Heerema R.J."/>
            <person name="Klein P."/>
            <person name="Conner P."/>
            <person name="Grauke L."/>
            <person name="Grimwood J."/>
            <person name="Schmutz J."/>
            <person name="Randall J.J."/>
        </authorList>
    </citation>
    <scope>NUCLEOTIDE SEQUENCE</scope>
    <source>
        <tissue evidence="1">Leaf</tissue>
    </source>
</reference>
<dbReference type="AlphaFoldDB" id="A0A922DJJ2"/>
<gene>
    <name evidence="1" type="ORF">I3842_12G120200</name>
</gene>
<evidence type="ECO:0000313" key="2">
    <source>
        <dbReference type="Proteomes" id="UP000811246"/>
    </source>
</evidence>
<proteinExistence type="predicted"/>
<organism evidence="1 2">
    <name type="scientific">Carya illinoinensis</name>
    <name type="common">Pecan</name>
    <dbReference type="NCBI Taxonomy" id="32201"/>
    <lineage>
        <taxon>Eukaryota</taxon>
        <taxon>Viridiplantae</taxon>
        <taxon>Streptophyta</taxon>
        <taxon>Embryophyta</taxon>
        <taxon>Tracheophyta</taxon>
        <taxon>Spermatophyta</taxon>
        <taxon>Magnoliopsida</taxon>
        <taxon>eudicotyledons</taxon>
        <taxon>Gunneridae</taxon>
        <taxon>Pentapetalae</taxon>
        <taxon>rosids</taxon>
        <taxon>fabids</taxon>
        <taxon>Fagales</taxon>
        <taxon>Juglandaceae</taxon>
        <taxon>Carya</taxon>
    </lineage>
</organism>
<sequence>MIGIVLDLPNTRIRHCRKKINTTCDVINDVNGLVVGAQFKVENNRYIQYILQYLLYLIKFLRQY</sequence>
<accession>A0A922DJJ2</accession>
<dbReference type="Proteomes" id="UP000811246">
    <property type="component" value="Chromosome 12"/>
</dbReference>
<dbReference type="EMBL" id="CM031836">
    <property type="protein sequence ID" value="KAG6685619.1"/>
    <property type="molecule type" value="Genomic_DNA"/>
</dbReference>